<evidence type="ECO:0000313" key="3">
    <source>
        <dbReference type="Proteomes" id="UP001152622"/>
    </source>
</evidence>
<protein>
    <submittedName>
        <fullName evidence="2">Uncharacterized protein</fullName>
    </submittedName>
</protein>
<evidence type="ECO:0000256" key="1">
    <source>
        <dbReference type="SAM" id="MobiDB-lite"/>
    </source>
</evidence>
<accession>A0A9Q1J7T6</accession>
<feature type="compositionally biased region" description="Basic and acidic residues" evidence="1">
    <location>
        <begin position="182"/>
        <end position="195"/>
    </location>
</feature>
<reference evidence="2" key="1">
    <citation type="journal article" date="2023" name="Science">
        <title>Genome structures resolve the early diversification of teleost fishes.</title>
        <authorList>
            <person name="Parey E."/>
            <person name="Louis A."/>
            <person name="Montfort J."/>
            <person name="Bouchez O."/>
            <person name="Roques C."/>
            <person name="Iampietro C."/>
            <person name="Lluch J."/>
            <person name="Castinel A."/>
            <person name="Donnadieu C."/>
            <person name="Desvignes T."/>
            <person name="Floi Bucao C."/>
            <person name="Jouanno E."/>
            <person name="Wen M."/>
            <person name="Mejri S."/>
            <person name="Dirks R."/>
            <person name="Jansen H."/>
            <person name="Henkel C."/>
            <person name="Chen W.J."/>
            <person name="Zahm M."/>
            <person name="Cabau C."/>
            <person name="Klopp C."/>
            <person name="Thompson A.W."/>
            <person name="Robinson-Rechavi M."/>
            <person name="Braasch I."/>
            <person name="Lecointre G."/>
            <person name="Bobe J."/>
            <person name="Postlethwait J.H."/>
            <person name="Berthelot C."/>
            <person name="Roest Crollius H."/>
            <person name="Guiguen Y."/>
        </authorList>
    </citation>
    <scope>NUCLEOTIDE SEQUENCE</scope>
    <source>
        <strain evidence="2">WJC10195</strain>
    </source>
</reference>
<dbReference type="AlphaFoldDB" id="A0A9Q1J7T6"/>
<keyword evidence="3" id="KW-1185">Reference proteome</keyword>
<dbReference type="EMBL" id="JAINUF010000003">
    <property type="protein sequence ID" value="KAJ8370443.1"/>
    <property type="molecule type" value="Genomic_DNA"/>
</dbReference>
<gene>
    <name evidence="2" type="ORF">SKAU_G00104710</name>
</gene>
<evidence type="ECO:0000313" key="2">
    <source>
        <dbReference type="EMBL" id="KAJ8370443.1"/>
    </source>
</evidence>
<dbReference type="Proteomes" id="UP001152622">
    <property type="component" value="Chromosome 3"/>
</dbReference>
<proteinExistence type="predicted"/>
<comment type="caution">
    <text evidence="2">The sequence shown here is derived from an EMBL/GenBank/DDBJ whole genome shotgun (WGS) entry which is preliminary data.</text>
</comment>
<feature type="compositionally biased region" description="Polar residues" evidence="1">
    <location>
        <begin position="45"/>
        <end position="60"/>
    </location>
</feature>
<name>A0A9Q1J7T6_SYNKA</name>
<feature type="region of interest" description="Disordered" evidence="1">
    <location>
        <begin position="168"/>
        <end position="201"/>
    </location>
</feature>
<feature type="region of interest" description="Disordered" evidence="1">
    <location>
        <begin position="45"/>
        <end position="64"/>
    </location>
</feature>
<sequence length="239" mass="25408">MLHGFMSRASGLPHCPLVTGDARPNYSLHGYQGVNHPCPYLEDSSPTASGDCSPNRYSTSAEERRQIRTQIHSGGSEGKSVVWEERCKERQACSGSSACIHLSVSTSGAALSDSFLFGGLRKAAGRFGGPATGSLRPDYGGLRIRRQAPVRRCPPGVWWNRGRLKGNRKQRAADGIEQEGSEAARRPESSAEKGIKAPPNKTAASSCSALCAFLCSISSCSCFITALSNKAQTCARSGV</sequence>
<organism evidence="2 3">
    <name type="scientific">Synaphobranchus kaupii</name>
    <name type="common">Kaup's arrowtooth eel</name>
    <dbReference type="NCBI Taxonomy" id="118154"/>
    <lineage>
        <taxon>Eukaryota</taxon>
        <taxon>Metazoa</taxon>
        <taxon>Chordata</taxon>
        <taxon>Craniata</taxon>
        <taxon>Vertebrata</taxon>
        <taxon>Euteleostomi</taxon>
        <taxon>Actinopterygii</taxon>
        <taxon>Neopterygii</taxon>
        <taxon>Teleostei</taxon>
        <taxon>Anguilliformes</taxon>
        <taxon>Synaphobranchidae</taxon>
        <taxon>Synaphobranchus</taxon>
    </lineage>
</organism>